<keyword evidence="3" id="KW-1185">Reference proteome</keyword>
<evidence type="ECO:0000313" key="3">
    <source>
        <dbReference type="Proteomes" id="UP000823941"/>
    </source>
</evidence>
<dbReference type="Gene3D" id="3.30.420.10">
    <property type="entry name" value="Ribonuclease H-like superfamily/Ribonuclease H"/>
    <property type="match status" value="1"/>
</dbReference>
<dbReference type="InterPro" id="IPR005312">
    <property type="entry name" value="DUF1759"/>
</dbReference>
<feature type="domain" description="Integrase catalytic" evidence="1">
    <location>
        <begin position="1400"/>
        <end position="1598"/>
    </location>
</feature>
<organism evidence="2 3">
    <name type="scientific">Plutella xylostella</name>
    <name type="common">Diamondback moth</name>
    <name type="synonym">Plutella maculipennis</name>
    <dbReference type="NCBI Taxonomy" id="51655"/>
    <lineage>
        <taxon>Eukaryota</taxon>
        <taxon>Metazoa</taxon>
        <taxon>Ecdysozoa</taxon>
        <taxon>Arthropoda</taxon>
        <taxon>Hexapoda</taxon>
        <taxon>Insecta</taxon>
        <taxon>Pterygota</taxon>
        <taxon>Neoptera</taxon>
        <taxon>Endopterygota</taxon>
        <taxon>Lepidoptera</taxon>
        <taxon>Glossata</taxon>
        <taxon>Ditrysia</taxon>
        <taxon>Yponomeutoidea</taxon>
        <taxon>Plutellidae</taxon>
        <taxon>Plutella</taxon>
    </lineage>
</organism>
<evidence type="ECO:0000313" key="2">
    <source>
        <dbReference type="EMBL" id="KAG7308703.1"/>
    </source>
</evidence>
<evidence type="ECO:0000259" key="1">
    <source>
        <dbReference type="PROSITE" id="PS50994"/>
    </source>
</evidence>
<dbReference type="Pfam" id="PF05380">
    <property type="entry name" value="Peptidase_A17"/>
    <property type="match status" value="1"/>
</dbReference>
<name>A0ABQ7QUI1_PLUXY</name>
<dbReference type="InterPro" id="IPR043502">
    <property type="entry name" value="DNA/RNA_pol_sf"/>
</dbReference>
<dbReference type="InterPro" id="IPR036397">
    <property type="entry name" value="RNaseH_sf"/>
</dbReference>
<reference evidence="2 3" key="1">
    <citation type="submission" date="2021-06" db="EMBL/GenBank/DDBJ databases">
        <title>A haploid diamondback moth (Plutella xylostella L.) genome assembly resolves 31 chromosomes and identifies a diamide resistance mutation.</title>
        <authorList>
            <person name="Ward C.M."/>
            <person name="Perry K.D."/>
            <person name="Baker G."/>
            <person name="Powis K."/>
            <person name="Heckel D.G."/>
            <person name="Baxter S.W."/>
        </authorList>
    </citation>
    <scope>NUCLEOTIDE SEQUENCE [LARGE SCALE GENOMIC DNA]</scope>
    <source>
        <strain evidence="2 3">LV</strain>
        <tissue evidence="2">Single pupa</tissue>
    </source>
</reference>
<dbReference type="SUPFAM" id="SSF56672">
    <property type="entry name" value="DNA/RNA polymerases"/>
    <property type="match status" value="1"/>
</dbReference>
<accession>A0ABQ7QUI1</accession>
<dbReference type="PANTHER" id="PTHR47331">
    <property type="entry name" value="PHD-TYPE DOMAIN-CONTAINING PROTEIN"/>
    <property type="match status" value="1"/>
</dbReference>
<dbReference type="InterPro" id="IPR008042">
    <property type="entry name" value="Retrotrans_Pao"/>
</dbReference>
<dbReference type="InterPro" id="IPR040676">
    <property type="entry name" value="DUF5641"/>
</dbReference>
<dbReference type="Proteomes" id="UP000823941">
    <property type="component" value="Chromosome 8"/>
</dbReference>
<dbReference type="InterPro" id="IPR041588">
    <property type="entry name" value="Integrase_H2C2"/>
</dbReference>
<sequence length="1719" mass="196044">MEEDLKKLKAARGQAKCSITNICNFTNVVKNLEECTYSQLLVKKDRLVEVFQKYCDYTIDISVLDISDKEEFLEYEEKYFCALSALTEYLTMKQGYSASSSGNASTSLTNNNHTFQRLPPIDIKKFSGKVCEYYDFINLFTSVIANNSSLSSCDKFYYLKTSLEGEAADVIKHLGLTSENYTVALQLLAERYDNKMKIINHHISALLDIECLTKCTAPALRNIVAQAKQHLAALKTLEVPTDQWDLIIICILQRKLDQQTLRYYYLELKDGLHNLQSFLKFIEQRAAAYETVADGYSSSLKRGHAVSGSRTASLVTTSTQNSNNNNDNCKFCNSKYHLLHQCEKFKLSNYSDRINFIESNKLCKLCLRLHSQKCRYAFRCNICKERHNSLLHQEKKPKQVALSMNMGNNILLPTLNVGLHDKSGNVIYTKALCDSGSQVSLVLHDLIKSIDCNIYNEQSVITGIGNETNNISQKAEFTIHSTTNQEALTLSCCVVENITCNMPQFSIDAKELNIPDHVQLGDKNFYKKEKIGILLGCDIFFQLLLRDQIPIVPGGLCLYKTLFGYVVAGKVPRQGNTIQGDENSSSSHLLNVESDSQHNLELLNELNTNISQLWECEKITETFTEANTEQELAEKIYKETVELKEGRFHVSLTLKQDYDKIKLGDSLTRALQRFHHLEKRFAKDRDLFLKYKAFIDEYVSLGHAQYIEIEKYNIDDVPFYILPHHPVFNDKSKTTKMRVVFDGGMRTNENVSLNDILLNGPTVQNELFNILTLFRFHKYILISDIKMMFRNLMLDENHCSLQNILWRETPEENIKVIQLKTVTYGLKCSSFLATRSLIELADMYEEDYPLGAFALKHNAYVDDINTGCNDIEELKETKRQLCELLQKGGFELHKWCSNCPELLRDIPLDKQSISEVDLFKSEHVLIKTLGLTYDVSTDTLRINCPEQNLLDIYTKRQVLSFMSKVFDPLGLVGPVVVLAKIIMQRTWACKIQWDQPIPQELNSVFINFAKNLFKMNVSVPRCINTVSVKQIDLVGFSDASSKAHGCCLYIRVIDSEGNISVTLLCSKSRINPLKQLSIPRLELNSALLLAHLVKKVYDEINKLNINPCVYLHSDSQITLAWLKTEPQQLTVYVSNRVKTIQEETQGFSWFYVNSHENPADALSRGVEPHLLETNELWWRGPGFLYCKEFPNNRDNFTMPTDIPETKVCLAVDKAEKQEKLEVFSKFSSLNKLIRVMGYVYRFINICRKKAKRNAGRLSCQEVDASLKMIIKYDQQQHFKEEIAGLSLGKEIAAHLKALNPFVDGMGLMRVGGRLQHADLPYYQKHPIILAKKSNITHLIIENEHKTLMHAGQKLMYASLSQRYHIVNGLREIKHVVHKCLICFKLKAKTSEQLMGSLPPDRVNPSRCFEKVGIDFGGPFIVKMHRIRKALTYKAYILLFVCFATKAIHIELASSLTTECFLQCLKRFIARRNKPSVIYCDNASTFKGANNELNGLYKLQANQQHQDLILDFTTSAGIDFSFIPSYSPVFGGLWEAGIKSAKGHIKRVVGNQILTYEELNSVVIQIEGILNSRPLLSLQTADFNNMSYITPGHFLTGATLSTVPEPNISNIPINRLKFWKQCSHMTQCFWKSWSREYLMQLQSRPKWRKPLPNISKGMLVILRIDNAPPLVWPMARVVETFPGADGKVRALTVITPKGTVMRTSIGKVCLLPIEDNQNQI</sequence>
<dbReference type="InterPro" id="IPR001584">
    <property type="entry name" value="Integrase_cat-core"/>
</dbReference>
<dbReference type="EMBL" id="JAHIBW010000008">
    <property type="protein sequence ID" value="KAG7308703.1"/>
    <property type="molecule type" value="Genomic_DNA"/>
</dbReference>
<dbReference type="Pfam" id="PF18701">
    <property type="entry name" value="DUF5641"/>
    <property type="match status" value="1"/>
</dbReference>
<comment type="caution">
    <text evidence="2">The sequence shown here is derived from an EMBL/GenBank/DDBJ whole genome shotgun (WGS) entry which is preliminary data.</text>
</comment>
<dbReference type="Pfam" id="PF03564">
    <property type="entry name" value="DUF1759"/>
    <property type="match status" value="1"/>
</dbReference>
<dbReference type="PANTHER" id="PTHR47331:SF1">
    <property type="entry name" value="GAG-LIKE PROTEIN"/>
    <property type="match status" value="1"/>
</dbReference>
<dbReference type="PROSITE" id="PS50994">
    <property type="entry name" value="INTEGRASE"/>
    <property type="match status" value="1"/>
</dbReference>
<proteinExistence type="predicted"/>
<gene>
    <name evidence="2" type="ORF">JYU34_005926</name>
</gene>
<dbReference type="InterPro" id="IPR012337">
    <property type="entry name" value="RNaseH-like_sf"/>
</dbReference>
<protein>
    <recommendedName>
        <fullName evidence="1">Integrase catalytic domain-containing protein</fullName>
    </recommendedName>
</protein>
<dbReference type="SUPFAM" id="SSF53098">
    <property type="entry name" value="Ribonuclease H-like"/>
    <property type="match status" value="1"/>
</dbReference>
<dbReference type="Pfam" id="PF17921">
    <property type="entry name" value="Integrase_H2C2"/>
    <property type="match status" value="1"/>
</dbReference>